<dbReference type="Pfam" id="PF01370">
    <property type="entry name" value="Epimerase"/>
    <property type="match status" value="1"/>
</dbReference>
<comment type="caution">
    <text evidence="3">The sequence shown here is derived from an EMBL/GenBank/DDBJ whole genome shotgun (WGS) entry which is preliminary data.</text>
</comment>
<name>A0ABU8F6R2_9BACI</name>
<dbReference type="PANTHER" id="PTHR43000">
    <property type="entry name" value="DTDP-D-GLUCOSE 4,6-DEHYDRATASE-RELATED"/>
    <property type="match status" value="1"/>
</dbReference>
<proteinExistence type="inferred from homology"/>
<evidence type="ECO:0000313" key="3">
    <source>
        <dbReference type="EMBL" id="MEI4770660.1"/>
    </source>
</evidence>
<accession>A0ABU8F6R2</accession>
<sequence>MKVIVTGGAGFIGSHLVDELISKGIKVHVLDNLSSGKIEQVNPQANMYVVDICSEDAKNIISYIRPDAVFHLAAQVDVEKSLQNPSHDADVNIIGTINMLEACQKAKVKKFIFASTSAVYGNLNKGIISEDEETVPSSYYGLSKLTAESYIRLFYELYRQNYTILRYANVYGPRQLPKGEGGVVSVFFDRINKGGSISIHGDGKQTRDFIYVHDVVNANIAALDYGAQETIQISTSQSTSINEILSLITEINGIQVTKEFTPPREGDIKHSCLSNKKAQDILKWSPMYSIEAGLKETYFHQTSALDGHEEETND</sequence>
<evidence type="ECO:0000259" key="2">
    <source>
        <dbReference type="Pfam" id="PF01370"/>
    </source>
</evidence>
<gene>
    <name evidence="3" type="ORF">WAX74_13575</name>
</gene>
<comment type="similarity">
    <text evidence="1">Belongs to the NAD(P)-dependent epimerase/dehydratase family.</text>
</comment>
<dbReference type="EMBL" id="JBAWSY010000010">
    <property type="protein sequence ID" value="MEI4770660.1"/>
    <property type="molecule type" value="Genomic_DNA"/>
</dbReference>
<keyword evidence="4" id="KW-1185">Reference proteome</keyword>
<organism evidence="3 4">
    <name type="scientific">Psychrobacillus mangrovi</name>
    <dbReference type="NCBI Taxonomy" id="3117745"/>
    <lineage>
        <taxon>Bacteria</taxon>
        <taxon>Bacillati</taxon>
        <taxon>Bacillota</taxon>
        <taxon>Bacilli</taxon>
        <taxon>Bacillales</taxon>
        <taxon>Bacillaceae</taxon>
        <taxon>Psychrobacillus</taxon>
    </lineage>
</organism>
<evidence type="ECO:0000313" key="4">
    <source>
        <dbReference type="Proteomes" id="UP001364890"/>
    </source>
</evidence>
<feature type="domain" description="NAD-dependent epimerase/dehydratase" evidence="2">
    <location>
        <begin position="3"/>
        <end position="229"/>
    </location>
</feature>
<dbReference type="InterPro" id="IPR036291">
    <property type="entry name" value="NAD(P)-bd_dom_sf"/>
</dbReference>
<protein>
    <submittedName>
        <fullName evidence="3">NAD-dependent epimerase/dehydratase family protein</fullName>
    </submittedName>
</protein>
<dbReference type="Gene3D" id="3.40.50.720">
    <property type="entry name" value="NAD(P)-binding Rossmann-like Domain"/>
    <property type="match status" value="1"/>
</dbReference>
<dbReference type="SUPFAM" id="SSF51735">
    <property type="entry name" value="NAD(P)-binding Rossmann-fold domains"/>
    <property type="match status" value="1"/>
</dbReference>
<dbReference type="Proteomes" id="UP001364890">
    <property type="component" value="Unassembled WGS sequence"/>
</dbReference>
<reference evidence="3 4" key="1">
    <citation type="submission" date="2024-01" db="EMBL/GenBank/DDBJ databases">
        <title>Seven novel Bacillus-like species.</title>
        <authorList>
            <person name="Liu G."/>
        </authorList>
    </citation>
    <scope>NUCLEOTIDE SEQUENCE [LARGE SCALE GENOMIC DNA]</scope>
    <source>
        <strain evidence="3 4">FJAT-51614</strain>
    </source>
</reference>
<dbReference type="RefSeq" id="WP_336498220.1">
    <property type="nucleotide sequence ID" value="NZ_JBAWSY010000010.1"/>
</dbReference>
<dbReference type="InterPro" id="IPR001509">
    <property type="entry name" value="Epimerase_deHydtase"/>
</dbReference>
<evidence type="ECO:0000256" key="1">
    <source>
        <dbReference type="ARBA" id="ARBA00007637"/>
    </source>
</evidence>